<dbReference type="PROSITE" id="PS51257">
    <property type="entry name" value="PROKAR_LIPOPROTEIN"/>
    <property type="match status" value="1"/>
</dbReference>
<reference evidence="1 2" key="1">
    <citation type="submission" date="2019-02" db="EMBL/GenBank/DDBJ databases">
        <title>Deep-cultivation of Planctomycetes and their phenomic and genomic characterization uncovers novel biology.</title>
        <authorList>
            <person name="Wiegand S."/>
            <person name="Jogler M."/>
            <person name="Boedeker C."/>
            <person name="Pinto D."/>
            <person name="Vollmers J."/>
            <person name="Rivas-Marin E."/>
            <person name="Kohn T."/>
            <person name="Peeters S.H."/>
            <person name="Heuer A."/>
            <person name="Rast P."/>
            <person name="Oberbeckmann S."/>
            <person name="Bunk B."/>
            <person name="Jeske O."/>
            <person name="Meyerdierks A."/>
            <person name="Storesund J.E."/>
            <person name="Kallscheuer N."/>
            <person name="Luecker S."/>
            <person name="Lage O.M."/>
            <person name="Pohl T."/>
            <person name="Merkel B.J."/>
            <person name="Hornburger P."/>
            <person name="Mueller R.-W."/>
            <person name="Bruemmer F."/>
            <person name="Labrenz M."/>
            <person name="Spormann A.M."/>
            <person name="Op den Camp H."/>
            <person name="Overmann J."/>
            <person name="Amann R."/>
            <person name="Jetten M.S.M."/>
            <person name="Mascher T."/>
            <person name="Medema M.H."/>
            <person name="Devos D.P."/>
            <person name="Kaster A.-K."/>
            <person name="Ovreas L."/>
            <person name="Rohde M."/>
            <person name="Galperin M.Y."/>
            <person name="Jogler C."/>
        </authorList>
    </citation>
    <scope>NUCLEOTIDE SEQUENCE [LARGE SCALE GENOMIC DNA]</scope>
    <source>
        <strain evidence="1 2">Pan181</strain>
    </source>
</reference>
<dbReference type="Proteomes" id="UP000315750">
    <property type="component" value="Chromosome"/>
</dbReference>
<protein>
    <submittedName>
        <fullName evidence="1">Uncharacterized protein</fullName>
    </submittedName>
</protein>
<accession>A0A518AV96</accession>
<dbReference type="KEGG" id="amuc:Pan181_48940"/>
<gene>
    <name evidence="1" type="ORF">Pan181_48940</name>
</gene>
<organism evidence="1 2">
    <name type="scientific">Aeoliella mucimassa</name>
    <dbReference type="NCBI Taxonomy" id="2527972"/>
    <lineage>
        <taxon>Bacteria</taxon>
        <taxon>Pseudomonadati</taxon>
        <taxon>Planctomycetota</taxon>
        <taxon>Planctomycetia</taxon>
        <taxon>Pirellulales</taxon>
        <taxon>Lacipirellulaceae</taxon>
        <taxon>Aeoliella</taxon>
    </lineage>
</organism>
<evidence type="ECO:0000313" key="2">
    <source>
        <dbReference type="Proteomes" id="UP000315750"/>
    </source>
</evidence>
<sequence>MKRIALLLTVALFATSLTGCGCLRRIRGTLCPGAYCGSKAPLFGSVSAPVATPNMVVTNPQVVRPPTYVQPRVVQPQAMPCCPCPTVVCDPCCETCNDCCGTTTSAGYAGDCGCNAPFGINVAPNEYLGEIQTDDETWGTSDPGPTP</sequence>
<keyword evidence="2" id="KW-1185">Reference proteome</keyword>
<proteinExistence type="predicted"/>
<name>A0A518AV96_9BACT</name>
<dbReference type="AlphaFoldDB" id="A0A518AV96"/>
<dbReference type="RefSeq" id="WP_197528634.1">
    <property type="nucleotide sequence ID" value="NZ_CP036278.1"/>
</dbReference>
<dbReference type="EMBL" id="CP036278">
    <property type="protein sequence ID" value="QDU58655.1"/>
    <property type="molecule type" value="Genomic_DNA"/>
</dbReference>
<evidence type="ECO:0000313" key="1">
    <source>
        <dbReference type="EMBL" id="QDU58655.1"/>
    </source>
</evidence>